<name>A0A0E0A016_9ORYZ</name>
<reference evidence="2" key="1">
    <citation type="submission" date="2015-04" db="UniProtKB">
        <authorList>
            <consortium name="EnsemblPlants"/>
        </authorList>
    </citation>
    <scope>IDENTIFICATION</scope>
</reference>
<proteinExistence type="predicted"/>
<dbReference type="Proteomes" id="UP000026961">
    <property type="component" value="Chromosome 5"/>
</dbReference>
<dbReference type="HOGENOM" id="CLU_2076759_0_0_1"/>
<feature type="transmembrane region" description="Helical" evidence="1">
    <location>
        <begin position="63"/>
        <end position="81"/>
    </location>
</feature>
<evidence type="ECO:0000313" key="3">
    <source>
        <dbReference type="Proteomes" id="UP000026961"/>
    </source>
</evidence>
<evidence type="ECO:0000313" key="2">
    <source>
        <dbReference type="EnsemblPlants" id="OGLUM05G19700.1"/>
    </source>
</evidence>
<keyword evidence="3" id="KW-1185">Reference proteome</keyword>
<keyword evidence="1" id="KW-0812">Transmembrane</keyword>
<protein>
    <submittedName>
        <fullName evidence="2">Uncharacterized protein</fullName>
    </submittedName>
</protein>
<organism evidence="2">
    <name type="scientific">Oryza glumipatula</name>
    <dbReference type="NCBI Taxonomy" id="40148"/>
    <lineage>
        <taxon>Eukaryota</taxon>
        <taxon>Viridiplantae</taxon>
        <taxon>Streptophyta</taxon>
        <taxon>Embryophyta</taxon>
        <taxon>Tracheophyta</taxon>
        <taxon>Spermatophyta</taxon>
        <taxon>Magnoliopsida</taxon>
        <taxon>Liliopsida</taxon>
        <taxon>Poales</taxon>
        <taxon>Poaceae</taxon>
        <taxon>BOP clade</taxon>
        <taxon>Oryzoideae</taxon>
        <taxon>Oryzeae</taxon>
        <taxon>Oryzinae</taxon>
        <taxon>Oryza</taxon>
    </lineage>
</organism>
<accession>A0A0E0A016</accession>
<dbReference type="AlphaFoldDB" id="A0A0E0A016"/>
<keyword evidence="1" id="KW-0472">Membrane</keyword>
<keyword evidence="1" id="KW-1133">Transmembrane helix</keyword>
<dbReference type="Gramene" id="OGLUM05G19700.1">
    <property type="protein sequence ID" value="OGLUM05G19700.1"/>
    <property type="gene ID" value="OGLUM05G19700"/>
</dbReference>
<sequence length="118" mass="12706">MLSVNLVRPVAITMPTAAAAVAEAEGISSRLTHDVVPSQSHQFSCCWVPILPAAHREMQDADAAAVLILFTCLCSFALIHIDDNTTPIWSFGVQVQQQLGVSQKGFDEANLDDMNPKA</sequence>
<evidence type="ECO:0000256" key="1">
    <source>
        <dbReference type="SAM" id="Phobius"/>
    </source>
</evidence>
<dbReference type="EnsemblPlants" id="OGLUM05G19700.1">
    <property type="protein sequence ID" value="OGLUM05G19700.1"/>
    <property type="gene ID" value="OGLUM05G19700"/>
</dbReference>
<reference evidence="2" key="2">
    <citation type="submission" date="2018-05" db="EMBL/GenBank/DDBJ databases">
        <title>OgluRS3 (Oryza glumaepatula Reference Sequence Version 3).</title>
        <authorList>
            <person name="Zhang J."/>
            <person name="Kudrna D."/>
            <person name="Lee S."/>
            <person name="Talag J."/>
            <person name="Welchert J."/>
            <person name="Wing R.A."/>
        </authorList>
    </citation>
    <scope>NUCLEOTIDE SEQUENCE [LARGE SCALE GENOMIC DNA]</scope>
</reference>